<sequence length="177" mass="20395">MSSNRHPFPVSVNRNVNFASAENYSVINEISPVKDMRHTGAIRKQPRKPVLQESNYNQHSRKMPDNFYDLTPRSKAAIMPSITKALNFRPDERVFGDLISLNVNDSILPEKVPFRNKYVFKGPKHPEPDLNDFLEPMESLTPPTIPLPDIAITIPNVEFDNFSKFKQYYKDVYGEDL</sequence>
<dbReference type="HOGENOM" id="CLU_1519590_0_0_1"/>
<reference evidence="6" key="2">
    <citation type="submission" date="2015-06" db="UniProtKB">
        <authorList>
            <consortium name="EnsemblMetazoa"/>
        </authorList>
    </citation>
    <scope>IDENTIFICATION</scope>
</reference>
<evidence type="ECO:0000313" key="6">
    <source>
        <dbReference type="EnsemblMetazoa" id="MESCA007753-PA"/>
    </source>
</evidence>
<proteinExistence type="inferred from homology"/>
<comment type="subcellular location">
    <subcellularLocation>
        <location evidence="1">Cytoplasm</location>
        <location evidence="1">Cytoskeleton</location>
        <location evidence="1">Microtubule organizing center</location>
        <location evidence="1">Centrosome</location>
        <location evidence="1">Centriole</location>
    </subcellularLocation>
</comment>
<protein>
    <recommendedName>
        <fullName evidence="5">Protein phosphatase 1 regulatory subunit 35 C-terminal domain-containing protein</fullName>
    </recommendedName>
</protein>
<dbReference type="InterPro" id="IPR029135">
    <property type="entry name" value="PPP1R35_C"/>
</dbReference>
<dbReference type="EnsemblMetazoa" id="MESCA007753-RA">
    <property type="protein sequence ID" value="MESCA007753-PA"/>
    <property type="gene ID" value="MESCA007753"/>
</dbReference>
<evidence type="ECO:0000256" key="2">
    <source>
        <dbReference type="ARBA" id="ARBA00022490"/>
    </source>
</evidence>
<dbReference type="Proteomes" id="UP000015102">
    <property type="component" value="Unassembled WGS sequence"/>
</dbReference>
<dbReference type="AlphaFoldDB" id="T1GVF4"/>
<comment type="similarity">
    <text evidence="4">Belongs to the PPP1R35 family.</text>
</comment>
<keyword evidence="7" id="KW-1185">Reference proteome</keyword>
<dbReference type="GO" id="GO:0005814">
    <property type="term" value="C:centriole"/>
    <property type="evidence" value="ECO:0007669"/>
    <property type="project" value="UniProtKB-SubCell"/>
</dbReference>
<dbReference type="Pfam" id="PF15503">
    <property type="entry name" value="PPP1R35_C"/>
    <property type="match status" value="1"/>
</dbReference>
<keyword evidence="2" id="KW-0963">Cytoplasm</keyword>
<accession>T1GVF4</accession>
<dbReference type="EMBL" id="CAQQ02122325">
    <property type="status" value="NOT_ANNOTATED_CDS"/>
    <property type="molecule type" value="Genomic_DNA"/>
</dbReference>
<evidence type="ECO:0000256" key="4">
    <source>
        <dbReference type="ARBA" id="ARBA00029452"/>
    </source>
</evidence>
<keyword evidence="3" id="KW-0206">Cytoskeleton</keyword>
<feature type="domain" description="Protein phosphatase 1 regulatory subunit 35 C-terminal" evidence="5">
    <location>
        <begin position="73"/>
        <end position="144"/>
    </location>
</feature>
<reference evidence="7" key="1">
    <citation type="submission" date="2013-02" db="EMBL/GenBank/DDBJ databases">
        <authorList>
            <person name="Hughes D."/>
        </authorList>
    </citation>
    <scope>NUCLEOTIDE SEQUENCE</scope>
    <source>
        <strain>Durham</strain>
        <strain evidence="7">NC isolate 2 -- Noor lab</strain>
    </source>
</reference>
<evidence type="ECO:0000313" key="7">
    <source>
        <dbReference type="Proteomes" id="UP000015102"/>
    </source>
</evidence>
<evidence type="ECO:0000256" key="1">
    <source>
        <dbReference type="ARBA" id="ARBA00004114"/>
    </source>
</evidence>
<organism evidence="6 7">
    <name type="scientific">Megaselia scalaris</name>
    <name type="common">Humpbacked fly</name>
    <name type="synonym">Phora scalaris</name>
    <dbReference type="NCBI Taxonomy" id="36166"/>
    <lineage>
        <taxon>Eukaryota</taxon>
        <taxon>Metazoa</taxon>
        <taxon>Ecdysozoa</taxon>
        <taxon>Arthropoda</taxon>
        <taxon>Hexapoda</taxon>
        <taxon>Insecta</taxon>
        <taxon>Pterygota</taxon>
        <taxon>Neoptera</taxon>
        <taxon>Endopterygota</taxon>
        <taxon>Diptera</taxon>
        <taxon>Brachycera</taxon>
        <taxon>Muscomorpha</taxon>
        <taxon>Platypezoidea</taxon>
        <taxon>Phoridae</taxon>
        <taxon>Megaseliini</taxon>
        <taxon>Megaselia</taxon>
    </lineage>
</organism>
<evidence type="ECO:0000256" key="3">
    <source>
        <dbReference type="ARBA" id="ARBA00023212"/>
    </source>
</evidence>
<evidence type="ECO:0000259" key="5">
    <source>
        <dbReference type="Pfam" id="PF15503"/>
    </source>
</evidence>
<name>T1GVF4_MEGSC</name>